<name>A0A066W8N5_TILAU</name>
<evidence type="ECO:0000256" key="8">
    <source>
        <dbReference type="SAM" id="MobiDB-lite"/>
    </source>
</evidence>
<dbReference type="SUPFAM" id="SSF52540">
    <property type="entry name" value="P-loop containing nucleoside triphosphate hydrolases"/>
    <property type="match status" value="2"/>
</dbReference>
<dbReference type="Pfam" id="PF07717">
    <property type="entry name" value="OB_NTP_bind"/>
    <property type="match status" value="1"/>
</dbReference>
<feature type="domain" description="Helicase C-terminal" evidence="10">
    <location>
        <begin position="456"/>
        <end position="665"/>
    </location>
</feature>
<feature type="compositionally biased region" description="Acidic residues" evidence="8">
    <location>
        <begin position="869"/>
        <end position="878"/>
    </location>
</feature>
<feature type="region of interest" description="Disordered" evidence="8">
    <location>
        <begin position="255"/>
        <end position="275"/>
    </location>
</feature>
<dbReference type="GO" id="GO:0003724">
    <property type="term" value="F:RNA helicase activity"/>
    <property type="evidence" value="ECO:0007669"/>
    <property type="project" value="UniProtKB-EC"/>
</dbReference>
<keyword evidence="5" id="KW-0347">Helicase</keyword>
<dbReference type="Gene3D" id="3.40.50.300">
    <property type="entry name" value="P-loop containing nucleotide triphosphate hydrolases"/>
    <property type="match status" value="2"/>
</dbReference>
<evidence type="ECO:0000256" key="7">
    <source>
        <dbReference type="ARBA" id="ARBA00047984"/>
    </source>
</evidence>
<keyword evidence="12" id="KW-1185">Reference proteome</keyword>
<comment type="similarity">
    <text evidence="1">Belongs to the DEAD box helicase family. DEAH subfamily.</text>
</comment>
<evidence type="ECO:0000256" key="3">
    <source>
        <dbReference type="ARBA" id="ARBA00022741"/>
    </source>
</evidence>
<dbReference type="HOGENOM" id="CLU_001832_5_11_1"/>
<evidence type="ECO:0000256" key="4">
    <source>
        <dbReference type="ARBA" id="ARBA00022801"/>
    </source>
</evidence>
<keyword evidence="4 11" id="KW-0378">Hydrolase</keyword>
<dbReference type="Proteomes" id="UP000027361">
    <property type="component" value="Unassembled WGS sequence"/>
</dbReference>
<dbReference type="OMA" id="AVDICHT"/>
<dbReference type="GO" id="GO:0005730">
    <property type="term" value="C:nucleolus"/>
    <property type="evidence" value="ECO:0007669"/>
    <property type="project" value="TreeGrafter"/>
</dbReference>
<dbReference type="InterPro" id="IPR027417">
    <property type="entry name" value="P-loop_NTPase"/>
</dbReference>
<dbReference type="AlphaFoldDB" id="A0A066W8N5"/>
<organism evidence="11 12">
    <name type="scientific">Tilletiaria anomala (strain ATCC 24038 / CBS 436.72 / UBC 951)</name>
    <dbReference type="NCBI Taxonomy" id="1037660"/>
    <lineage>
        <taxon>Eukaryota</taxon>
        <taxon>Fungi</taxon>
        <taxon>Dikarya</taxon>
        <taxon>Basidiomycota</taxon>
        <taxon>Ustilaginomycotina</taxon>
        <taxon>Exobasidiomycetes</taxon>
        <taxon>Georgefischeriales</taxon>
        <taxon>Tilletiariaceae</taxon>
        <taxon>Tilletiaria</taxon>
    </lineage>
</organism>
<dbReference type="Pfam" id="PF21010">
    <property type="entry name" value="HA2_C"/>
    <property type="match status" value="1"/>
</dbReference>
<evidence type="ECO:0000313" key="11">
    <source>
        <dbReference type="EMBL" id="KDN47150.1"/>
    </source>
</evidence>
<sequence>MGKKKHRQADAGPDSYKPVFAGSKSNGGASINPDLRLIAQESDHDAASASTNGDDSSCDFRRKSHLTAINGLHTARNSSNGQGAQGWTNEDSSSVLKAAAQAGFANFKAGSSGLSPTKNASGASANPMKGKWKALERNVDTRILESRKELPIWAGRDAIVKAVRENDTVILLGETGSGKTTQIPQFLYEAGFCGAASNSNDRSQNLLIGVTQPRRVAAISLARRVAQEMGCPDPQSLSHAVLHGSAKGSMWRKSTFTNGGAETDGAASAAAHAGPSKDDALVGYSIRFDDRTGPSTRIKFMTDGFVLREMMGRGLQTLAQMIETNAGCRNLQPSLLSRYSVLIIDEAHERTLDTDLVLGLAKSIQRDRKRRRLEWLQSKNNDASTEVNGKARDEAPPELKIVVMSATLDAQKFADFFGQQSAGKIAPAPILYVQGRQHAVDICHTVDSCEDWADAALRTILQVHLENPPGDVLVFMTGQEEIEKLRSQLESYGKELKAWHETKLEGAPAEDVNGAGNPNKRRRISKQPPDDMLVLPMYAALGSDASMAVFQPTPPRTRKIVLATNIAETSVTIPGIKYVIDSGLSKVKKYSHATGVEILESEPISRSSAMQRAGRAGRDGPGTCFHLYTKHAFEGLAESPTPDILKVDLANACLQLCAVGRNPMSFDWLDAPAGDDIAQTMVRLMQLGAIILEKAGESQEAPAISPLGAKMAMLPLSPSFARVLLAAGQVSPTVARQARDLVAILSADRGMFFEPNDSERKEQASLARASLAHRSGDHATFLSVLYQFIAISEQAVKFAKTPKQGREEVRAWCEKHFIHYRTMSNIFAIRQQLKRICKQRGIVCDDEDGSSLHRKRDGSTAGSSSQDFNNDDDGDNGDGQDKAFFAGAGAATADGMFVSRPGQQAAMRANWQTLQDESYEQLRKALLPARTHQCAYRNPEGPGYKRGSDIVKIHPSSVLAHRQPDVIVFEEVVLTSQLFVRCVSAIEASWLSEAIAGVRQIVAV</sequence>
<proteinExistence type="inferred from homology"/>
<gene>
    <name evidence="11" type="ORF">K437DRAFT_234834</name>
</gene>
<comment type="caution">
    <text evidence="11">The sequence shown here is derived from an EMBL/GenBank/DDBJ whole genome shotgun (WGS) entry which is preliminary data.</text>
</comment>
<dbReference type="Gene3D" id="1.20.120.1080">
    <property type="match status" value="1"/>
</dbReference>
<dbReference type="SMART" id="SM00847">
    <property type="entry name" value="HA2"/>
    <property type="match status" value="1"/>
</dbReference>
<dbReference type="PROSITE" id="PS51192">
    <property type="entry name" value="HELICASE_ATP_BIND_1"/>
    <property type="match status" value="1"/>
</dbReference>
<reference evidence="11 12" key="1">
    <citation type="submission" date="2014-05" db="EMBL/GenBank/DDBJ databases">
        <title>Draft genome sequence of a rare smut relative, Tilletiaria anomala UBC 951.</title>
        <authorList>
            <consortium name="DOE Joint Genome Institute"/>
            <person name="Toome M."/>
            <person name="Kuo A."/>
            <person name="Henrissat B."/>
            <person name="Lipzen A."/>
            <person name="Tritt A."/>
            <person name="Yoshinaga Y."/>
            <person name="Zane M."/>
            <person name="Barry K."/>
            <person name="Grigoriev I.V."/>
            <person name="Spatafora J.W."/>
            <person name="Aimea M.C."/>
        </authorList>
    </citation>
    <scope>NUCLEOTIDE SEQUENCE [LARGE SCALE GENOMIC DNA]</scope>
    <source>
        <strain evidence="11 12">UBC 951</strain>
    </source>
</reference>
<feature type="domain" description="Helicase ATP-binding" evidence="9">
    <location>
        <begin position="160"/>
        <end position="426"/>
    </location>
</feature>
<feature type="region of interest" description="Disordered" evidence="8">
    <location>
        <begin position="848"/>
        <end position="883"/>
    </location>
</feature>
<evidence type="ECO:0000256" key="2">
    <source>
        <dbReference type="ARBA" id="ARBA00012552"/>
    </source>
</evidence>
<evidence type="ECO:0000259" key="10">
    <source>
        <dbReference type="PROSITE" id="PS51194"/>
    </source>
</evidence>
<evidence type="ECO:0000256" key="6">
    <source>
        <dbReference type="ARBA" id="ARBA00022840"/>
    </source>
</evidence>
<evidence type="ECO:0000256" key="1">
    <source>
        <dbReference type="ARBA" id="ARBA00008792"/>
    </source>
</evidence>
<accession>A0A066W8N5</accession>
<dbReference type="PANTHER" id="PTHR18934">
    <property type="entry name" value="ATP-DEPENDENT RNA HELICASE"/>
    <property type="match status" value="1"/>
</dbReference>
<dbReference type="FunFam" id="3.40.50.300:FF:000145">
    <property type="entry name" value="probable ATP-dependent RNA helicase DHX40"/>
    <property type="match status" value="1"/>
</dbReference>
<dbReference type="GO" id="GO:0005524">
    <property type="term" value="F:ATP binding"/>
    <property type="evidence" value="ECO:0007669"/>
    <property type="project" value="UniProtKB-KW"/>
</dbReference>
<dbReference type="CDD" id="cd18791">
    <property type="entry name" value="SF2_C_RHA"/>
    <property type="match status" value="1"/>
</dbReference>
<dbReference type="OrthoDB" id="10253254at2759"/>
<dbReference type="InterPro" id="IPR007502">
    <property type="entry name" value="Helicase-assoc_dom"/>
</dbReference>
<dbReference type="InterPro" id="IPR003593">
    <property type="entry name" value="AAA+_ATPase"/>
</dbReference>
<evidence type="ECO:0000256" key="5">
    <source>
        <dbReference type="ARBA" id="ARBA00022806"/>
    </source>
</evidence>
<dbReference type="EC" id="3.6.4.13" evidence="2"/>
<dbReference type="SMART" id="SM00382">
    <property type="entry name" value="AAA"/>
    <property type="match status" value="1"/>
</dbReference>
<dbReference type="InterPro" id="IPR011709">
    <property type="entry name" value="DEAD-box_helicase_OB_fold"/>
</dbReference>
<evidence type="ECO:0000259" key="9">
    <source>
        <dbReference type="PROSITE" id="PS51192"/>
    </source>
</evidence>
<dbReference type="InterPro" id="IPR002464">
    <property type="entry name" value="DNA/RNA_helicase_DEAH_CS"/>
</dbReference>
<dbReference type="PANTHER" id="PTHR18934:SF99">
    <property type="entry name" value="ATP-DEPENDENT RNA HELICASE DHX37-RELATED"/>
    <property type="match status" value="1"/>
</dbReference>
<dbReference type="PROSITE" id="PS51194">
    <property type="entry name" value="HELICASE_CTER"/>
    <property type="match status" value="1"/>
</dbReference>
<dbReference type="GO" id="GO:0000462">
    <property type="term" value="P:maturation of SSU-rRNA from tricistronic rRNA transcript (SSU-rRNA, 5.8S rRNA, LSU-rRNA)"/>
    <property type="evidence" value="ECO:0007669"/>
    <property type="project" value="TreeGrafter"/>
</dbReference>
<keyword evidence="6" id="KW-0067">ATP-binding</keyword>
<protein>
    <recommendedName>
        <fullName evidence="2">RNA helicase</fullName>
        <ecNumber evidence="2">3.6.4.13</ecNumber>
    </recommendedName>
</protein>
<feature type="compositionally biased region" description="Low complexity" evidence="8">
    <location>
        <begin position="259"/>
        <end position="274"/>
    </location>
</feature>
<dbReference type="Pfam" id="PF00271">
    <property type="entry name" value="Helicase_C"/>
    <property type="match status" value="1"/>
</dbReference>
<dbReference type="RefSeq" id="XP_013243771.1">
    <property type="nucleotide sequence ID" value="XM_013388317.1"/>
</dbReference>
<dbReference type="InterPro" id="IPR014001">
    <property type="entry name" value="Helicase_ATP-bd"/>
</dbReference>
<comment type="catalytic activity">
    <reaction evidence="7">
        <text>ATP + H2O = ADP + phosphate + H(+)</text>
        <dbReference type="Rhea" id="RHEA:13065"/>
        <dbReference type="ChEBI" id="CHEBI:15377"/>
        <dbReference type="ChEBI" id="CHEBI:15378"/>
        <dbReference type="ChEBI" id="CHEBI:30616"/>
        <dbReference type="ChEBI" id="CHEBI:43474"/>
        <dbReference type="ChEBI" id="CHEBI:456216"/>
        <dbReference type="EC" id="3.6.4.13"/>
    </reaction>
</comment>
<feature type="region of interest" description="Disordered" evidence="8">
    <location>
        <begin position="508"/>
        <end position="528"/>
    </location>
</feature>
<dbReference type="PROSITE" id="PS00690">
    <property type="entry name" value="DEAH_ATP_HELICASE"/>
    <property type="match status" value="1"/>
</dbReference>
<dbReference type="GeneID" id="25262876"/>
<keyword evidence="3" id="KW-0547">Nucleotide-binding</keyword>
<dbReference type="SMART" id="SM00487">
    <property type="entry name" value="DEXDc"/>
    <property type="match status" value="1"/>
</dbReference>
<dbReference type="GO" id="GO:1990904">
    <property type="term" value="C:ribonucleoprotein complex"/>
    <property type="evidence" value="ECO:0007669"/>
    <property type="project" value="UniProtKB-ARBA"/>
</dbReference>
<feature type="region of interest" description="Disordered" evidence="8">
    <location>
        <begin position="1"/>
        <end position="58"/>
    </location>
</feature>
<dbReference type="GO" id="GO:0016787">
    <property type="term" value="F:hydrolase activity"/>
    <property type="evidence" value="ECO:0007669"/>
    <property type="project" value="UniProtKB-KW"/>
</dbReference>
<dbReference type="SMART" id="SM00490">
    <property type="entry name" value="HELICc"/>
    <property type="match status" value="1"/>
</dbReference>
<dbReference type="GO" id="GO:0003723">
    <property type="term" value="F:RNA binding"/>
    <property type="evidence" value="ECO:0007669"/>
    <property type="project" value="TreeGrafter"/>
</dbReference>
<dbReference type="EMBL" id="JMSN01000031">
    <property type="protein sequence ID" value="KDN47150.1"/>
    <property type="molecule type" value="Genomic_DNA"/>
</dbReference>
<dbReference type="InParanoid" id="A0A066W8N5"/>
<dbReference type="STRING" id="1037660.A0A066W8N5"/>
<evidence type="ECO:0000313" key="12">
    <source>
        <dbReference type="Proteomes" id="UP000027361"/>
    </source>
</evidence>
<dbReference type="InterPro" id="IPR001650">
    <property type="entry name" value="Helicase_C-like"/>
</dbReference>